<dbReference type="EMBL" id="OU015567">
    <property type="protein sequence ID" value="CAG5113818.1"/>
    <property type="molecule type" value="Genomic_DNA"/>
</dbReference>
<accession>A0ABN7TE03</accession>
<dbReference type="Proteomes" id="UP001158576">
    <property type="component" value="Chromosome 2"/>
</dbReference>
<evidence type="ECO:0000313" key="1">
    <source>
        <dbReference type="EMBL" id="CAG5113818.1"/>
    </source>
</evidence>
<protein>
    <submittedName>
        <fullName evidence="1">Oidioi.mRNA.OKI2018_I69.chr2.g7908.t1.cds</fullName>
    </submittedName>
</protein>
<reference evidence="1 2" key="1">
    <citation type="submission" date="2021-04" db="EMBL/GenBank/DDBJ databases">
        <authorList>
            <person name="Bliznina A."/>
        </authorList>
    </citation>
    <scope>NUCLEOTIDE SEQUENCE [LARGE SCALE GENOMIC DNA]</scope>
</reference>
<organism evidence="1 2">
    <name type="scientific">Oikopleura dioica</name>
    <name type="common">Tunicate</name>
    <dbReference type="NCBI Taxonomy" id="34765"/>
    <lineage>
        <taxon>Eukaryota</taxon>
        <taxon>Metazoa</taxon>
        <taxon>Chordata</taxon>
        <taxon>Tunicata</taxon>
        <taxon>Appendicularia</taxon>
        <taxon>Copelata</taxon>
        <taxon>Oikopleuridae</taxon>
        <taxon>Oikopleura</taxon>
    </lineage>
</organism>
<gene>
    <name evidence="1" type="ORF">OKIOD_LOCUS16673</name>
</gene>
<sequence length="224" mass="25923">MLGLKPSLPDMQQVNSIDLENQKSQNNSIRLQAHPELKEPVLYQPKSLKPEFQNLIGSYYHPLLGEMIISIKNRRSCQTLEVYESLYVKIGKLGTGWIENLAFYDSGLINEKYMYPLSIDPTENEQCCVGIRCNEVQKIIPGVYPLVKDNDDLALDSWTDVDFIWNSSVWYVSDYSPVFSFEKNSSGEFTIVFRRGSWTSESYSFTRNHDNDFKWTDKCNLNSE</sequence>
<keyword evidence="2" id="KW-1185">Reference proteome</keyword>
<evidence type="ECO:0000313" key="2">
    <source>
        <dbReference type="Proteomes" id="UP001158576"/>
    </source>
</evidence>
<name>A0ABN7TE03_OIKDI</name>
<proteinExistence type="predicted"/>